<sequence>ILISNSPIWFTLDPTPFPSFFSSTSHRSAYIARLRMLEMLCIPIRTTPPLFGIAPGLYRGASVSLAN</sequence>
<reference evidence="1" key="1">
    <citation type="journal article" date="2023" name="G3 (Bethesda)">
        <title>A reference genome for the long-term kleptoplast-retaining sea slug Elysia crispata morphotype clarki.</title>
        <authorList>
            <person name="Eastman K.E."/>
            <person name="Pendleton A.L."/>
            <person name="Shaikh M.A."/>
            <person name="Suttiyut T."/>
            <person name="Ogas R."/>
            <person name="Tomko P."/>
            <person name="Gavelis G."/>
            <person name="Widhalm J.R."/>
            <person name="Wisecaver J.H."/>
        </authorList>
    </citation>
    <scope>NUCLEOTIDE SEQUENCE</scope>
    <source>
        <strain evidence="1">ECLA1</strain>
    </source>
</reference>
<feature type="non-terminal residue" evidence="1">
    <location>
        <position position="1"/>
    </location>
</feature>
<name>A0AAE1A5U4_9GAST</name>
<gene>
    <name evidence="1" type="ORF">RRG08_020545</name>
</gene>
<organism evidence="1 2">
    <name type="scientific">Elysia crispata</name>
    <name type="common">lettuce slug</name>
    <dbReference type="NCBI Taxonomy" id="231223"/>
    <lineage>
        <taxon>Eukaryota</taxon>
        <taxon>Metazoa</taxon>
        <taxon>Spiralia</taxon>
        <taxon>Lophotrochozoa</taxon>
        <taxon>Mollusca</taxon>
        <taxon>Gastropoda</taxon>
        <taxon>Heterobranchia</taxon>
        <taxon>Euthyneura</taxon>
        <taxon>Panpulmonata</taxon>
        <taxon>Sacoglossa</taxon>
        <taxon>Placobranchoidea</taxon>
        <taxon>Plakobranchidae</taxon>
        <taxon>Elysia</taxon>
    </lineage>
</organism>
<proteinExistence type="predicted"/>
<accession>A0AAE1A5U4</accession>
<evidence type="ECO:0000313" key="1">
    <source>
        <dbReference type="EMBL" id="KAK3781853.1"/>
    </source>
</evidence>
<evidence type="ECO:0000313" key="2">
    <source>
        <dbReference type="Proteomes" id="UP001283361"/>
    </source>
</evidence>
<dbReference type="Proteomes" id="UP001283361">
    <property type="component" value="Unassembled WGS sequence"/>
</dbReference>
<keyword evidence="2" id="KW-1185">Reference proteome</keyword>
<protein>
    <submittedName>
        <fullName evidence="1">Uncharacterized protein</fullName>
    </submittedName>
</protein>
<dbReference type="AlphaFoldDB" id="A0AAE1A5U4"/>
<dbReference type="EMBL" id="JAWDGP010002576">
    <property type="protein sequence ID" value="KAK3781853.1"/>
    <property type="molecule type" value="Genomic_DNA"/>
</dbReference>
<comment type="caution">
    <text evidence="1">The sequence shown here is derived from an EMBL/GenBank/DDBJ whole genome shotgun (WGS) entry which is preliminary data.</text>
</comment>